<name>A0A8F1SB26_9BACT</name>
<dbReference type="EMBL" id="CP076460">
    <property type="protein sequence ID" value="QWQ32089.1"/>
    <property type="molecule type" value="Genomic_DNA"/>
</dbReference>
<dbReference type="AlphaFoldDB" id="A0A8F1SB26"/>
<evidence type="ECO:0000313" key="1">
    <source>
        <dbReference type="EMBL" id="QWQ32089.1"/>
    </source>
</evidence>
<dbReference type="Proteomes" id="UP000679129">
    <property type="component" value="Chromosome"/>
</dbReference>
<sequence>MADATKPAAKAGEKLVTIYDRGAERRLLQSEDDSRGLCSAKFSLMNAKTSLSLA</sequence>
<proteinExistence type="predicted"/>
<keyword evidence="2" id="KW-1185">Reference proteome</keyword>
<dbReference type="KEGG" id="mnd:KOY48_04365"/>
<evidence type="ECO:0000313" key="2">
    <source>
        <dbReference type="Proteomes" id="UP000679129"/>
    </source>
</evidence>
<accession>A0A8F1SB26</accession>
<reference evidence="1" key="1">
    <citation type="submission" date="2021-06" db="EMBL/GenBank/DDBJ databases">
        <title>An adapted protocol for Saccharibacteria cultivation: two new species join this phylum of Candidate Phyla Radiations.</title>
        <authorList>
            <person name="Ibrahim A."/>
            <person name="Maatouk M."/>
            <person name="Zgheib R."/>
            <person name="Haddad G."/>
            <person name="Bou Khalil J."/>
            <person name="Raoult D."/>
            <person name="Bittar F."/>
        </authorList>
    </citation>
    <scope>NUCLEOTIDE SEQUENCE</scope>
    <source>
        <strain evidence="1">IHU1</strain>
    </source>
</reference>
<gene>
    <name evidence="1" type="ORF">KOY48_04365</name>
</gene>
<organism evidence="1 2">
    <name type="scientific">Candidatus Minimicrobia naudis</name>
    <dbReference type="NCBI Taxonomy" id="2841263"/>
    <lineage>
        <taxon>Bacteria</taxon>
        <taxon>Candidatus Saccharimonadota</taxon>
        <taxon>Candidatus Saccharimonadota incertae sedis</taxon>
        <taxon>Candidatus Minimicrobia</taxon>
    </lineage>
</organism>
<protein>
    <submittedName>
        <fullName evidence="1">Uncharacterized protein</fullName>
    </submittedName>
</protein>